<feature type="region of interest" description="Disordered" evidence="1">
    <location>
        <begin position="1"/>
        <end position="63"/>
    </location>
</feature>
<feature type="compositionally biased region" description="Low complexity" evidence="1">
    <location>
        <begin position="40"/>
        <end position="53"/>
    </location>
</feature>
<feature type="domain" description="HTH myb-type" evidence="3">
    <location>
        <begin position="210"/>
        <end position="264"/>
    </location>
</feature>
<feature type="domain" description="Myb-like" evidence="2">
    <location>
        <begin position="210"/>
        <end position="260"/>
    </location>
</feature>
<dbReference type="Proteomes" id="UP001295684">
    <property type="component" value="Unassembled WGS sequence"/>
</dbReference>
<evidence type="ECO:0000256" key="1">
    <source>
        <dbReference type="SAM" id="MobiDB-lite"/>
    </source>
</evidence>
<gene>
    <name evidence="4" type="ORF">ECRASSUSDP1_LOCUS1579</name>
</gene>
<dbReference type="PROSITE" id="PS50090">
    <property type="entry name" value="MYB_LIKE"/>
    <property type="match status" value="2"/>
</dbReference>
<comment type="caution">
    <text evidence="4">The sequence shown here is derived from an EMBL/GenBank/DDBJ whole genome shotgun (WGS) entry which is preliminary data.</text>
</comment>
<organism evidence="4 5">
    <name type="scientific">Euplotes crassus</name>
    <dbReference type="NCBI Taxonomy" id="5936"/>
    <lineage>
        <taxon>Eukaryota</taxon>
        <taxon>Sar</taxon>
        <taxon>Alveolata</taxon>
        <taxon>Ciliophora</taxon>
        <taxon>Intramacronucleata</taxon>
        <taxon>Spirotrichea</taxon>
        <taxon>Hypotrichia</taxon>
        <taxon>Euplotida</taxon>
        <taxon>Euplotidae</taxon>
        <taxon>Moneuplotes</taxon>
    </lineage>
</organism>
<name>A0AAD1U4X0_EUPCR</name>
<dbReference type="InterPro" id="IPR001005">
    <property type="entry name" value="SANT/Myb"/>
</dbReference>
<dbReference type="Gene3D" id="1.10.10.60">
    <property type="entry name" value="Homeodomain-like"/>
    <property type="match status" value="2"/>
</dbReference>
<keyword evidence="5" id="KW-1185">Reference proteome</keyword>
<evidence type="ECO:0000259" key="3">
    <source>
        <dbReference type="PROSITE" id="PS51294"/>
    </source>
</evidence>
<evidence type="ECO:0000259" key="2">
    <source>
        <dbReference type="PROSITE" id="PS50090"/>
    </source>
</evidence>
<dbReference type="CDD" id="cd00167">
    <property type="entry name" value="SANT"/>
    <property type="match status" value="2"/>
</dbReference>
<dbReference type="AlphaFoldDB" id="A0AAD1U4X0"/>
<dbReference type="GO" id="GO:0005634">
    <property type="term" value="C:nucleus"/>
    <property type="evidence" value="ECO:0007669"/>
    <property type="project" value="TreeGrafter"/>
</dbReference>
<feature type="domain" description="HTH myb-type" evidence="3">
    <location>
        <begin position="154"/>
        <end position="209"/>
    </location>
</feature>
<sequence length="652" mass="74233">MIGTSNANLNNNTEGQRQEEEKQSTNPFNRTQSLMDSSSQNQVMGNGQMMGQQDSNKPQNFDKEMGEQYNYSNLYSQMAYQDPMNVGCAMNQMPNTSGLNPEGEAQALHQNFNNFNDGGNDFRMGMMQSSMNQASSEEYGSRSRMSRKGHRYPKSSQWSTEEDTLLGKLYQEFGSRKWKRIATEINKHFWGSNEVRKGKQCRERWINHLDPEVNKGPFTVEEDILMIEIQLETGNRWAYISTFLKGRTENQVKNRFKTLIKKYVLSTYGKSYYENYLKEIANRDEHEYQWKNDPIVNSLLEAKRQERDNSAGQSSASKNVQMNEETKAPPTININDLNAAGALSAFQKVGSNFLNYSRNASSMNAMNSQPVFNNNSLDYLQEGKNLINESIYLNNSLRSMNSVNSGMDQQNNSMGNMSFNNGQSFGRQNLTKSNEGSKEKTKGINRTPDVVKSTIPRASIDLMGDNSNEKKMRQDTSNIQNTENAQMEVSPLGGNNTNTKNQANENAKMDSVSNSSNMNLNMTGFNSQNVQMNPEMMTIYQVKQMAVRKFIDSENEENMYILHDGTIFIECIKTGCTKIVSHSSELTMPLKYSMQCSEPHQGRVDYQNMQSQPNNNLGVNFDDLKNCLNMMGYQNPSYTGMNSQQMDFMEKK</sequence>
<dbReference type="GO" id="GO:0000978">
    <property type="term" value="F:RNA polymerase II cis-regulatory region sequence-specific DNA binding"/>
    <property type="evidence" value="ECO:0007669"/>
    <property type="project" value="TreeGrafter"/>
</dbReference>
<dbReference type="PROSITE" id="PS51294">
    <property type="entry name" value="HTH_MYB"/>
    <property type="match status" value="2"/>
</dbReference>
<dbReference type="InterPro" id="IPR050560">
    <property type="entry name" value="MYB_TF"/>
</dbReference>
<dbReference type="Pfam" id="PF13921">
    <property type="entry name" value="Myb_DNA-bind_6"/>
    <property type="match status" value="1"/>
</dbReference>
<dbReference type="EMBL" id="CAMPGE010001487">
    <property type="protein sequence ID" value="CAI2360279.1"/>
    <property type="molecule type" value="Genomic_DNA"/>
</dbReference>
<dbReference type="InterPro" id="IPR009057">
    <property type="entry name" value="Homeodomain-like_sf"/>
</dbReference>
<dbReference type="PANTHER" id="PTHR45614">
    <property type="entry name" value="MYB PROTEIN-RELATED"/>
    <property type="match status" value="1"/>
</dbReference>
<dbReference type="SMART" id="SM00717">
    <property type="entry name" value="SANT"/>
    <property type="match status" value="2"/>
</dbReference>
<feature type="region of interest" description="Disordered" evidence="1">
    <location>
        <begin position="304"/>
        <end position="324"/>
    </location>
</feature>
<feature type="compositionally biased region" description="Polar residues" evidence="1">
    <location>
        <begin position="310"/>
        <end position="323"/>
    </location>
</feature>
<reference evidence="4" key="1">
    <citation type="submission" date="2023-07" db="EMBL/GenBank/DDBJ databases">
        <authorList>
            <consortium name="AG Swart"/>
            <person name="Singh M."/>
            <person name="Singh A."/>
            <person name="Seah K."/>
            <person name="Emmerich C."/>
        </authorList>
    </citation>
    <scope>NUCLEOTIDE SEQUENCE</scope>
    <source>
        <strain evidence="4">DP1</strain>
    </source>
</reference>
<accession>A0AAD1U4X0</accession>
<feature type="compositionally biased region" description="Polar residues" evidence="1">
    <location>
        <begin position="1"/>
        <end position="15"/>
    </location>
</feature>
<protein>
    <submittedName>
        <fullName evidence="4">Uncharacterized protein</fullName>
    </submittedName>
</protein>
<dbReference type="InterPro" id="IPR017930">
    <property type="entry name" value="Myb_dom"/>
</dbReference>
<dbReference type="GO" id="GO:0000981">
    <property type="term" value="F:DNA-binding transcription factor activity, RNA polymerase II-specific"/>
    <property type="evidence" value="ECO:0007669"/>
    <property type="project" value="TreeGrafter"/>
</dbReference>
<feature type="compositionally biased region" description="Polar residues" evidence="1">
    <location>
        <begin position="24"/>
        <end position="39"/>
    </location>
</feature>
<dbReference type="SUPFAM" id="SSF46689">
    <property type="entry name" value="Homeodomain-like"/>
    <property type="match status" value="2"/>
</dbReference>
<evidence type="ECO:0000313" key="4">
    <source>
        <dbReference type="EMBL" id="CAI2360279.1"/>
    </source>
</evidence>
<evidence type="ECO:0000313" key="5">
    <source>
        <dbReference type="Proteomes" id="UP001295684"/>
    </source>
</evidence>
<dbReference type="PANTHER" id="PTHR45614:SF274">
    <property type="entry name" value="MYB-LIKE DNA-BINDING PROTEIN"/>
    <property type="match status" value="1"/>
</dbReference>
<proteinExistence type="predicted"/>
<feature type="domain" description="Myb-like" evidence="2">
    <location>
        <begin position="154"/>
        <end position="209"/>
    </location>
</feature>